<reference evidence="1" key="1">
    <citation type="journal article" date="2020" name="Cell">
        <title>Large-Scale Comparative Analyses of Tick Genomes Elucidate Their Genetic Diversity and Vector Capacities.</title>
        <authorList>
            <consortium name="Tick Genome and Microbiome Consortium (TIGMIC)"/>
            <person name="Jia N."/>
            <person name="Wang J."/>
            <person name="Shi W."/>
            <person name="Du L."/>
            <person name="Sun Y."/>
            <person name="Zhan W."/>
            <person name="Jiang J.F."/>
            <person name="Wang Q."/>
            <person name="Zhang B."/>
            <person name="Ji P."/>
            <person name="Bell-Sakyi L."/>
            <person name="Cui X.M."/>
            <person name="Yuan T.T."/>
            <person name="Jiang B.G."/>
            <person name="Yang W.F."/>
            <person name="Lam T.T."/>
            <person name="Chang Q.C."/>
            <person name="Ding S.J."/>
            <person name="Wang X.J."/>
            <person name="Zhu J.G."/>
            <person name="Ruan X.D."/>
            <person name="Zhao L."/>
            <person name="Wei J.T."/>
            <person name="Ye R.Z."/>
            <person name="Que T.C."/>
            <person name="Du C.H."/>
            <person name="Zhou Y.H."/>
            <person name="Cheng J.X."/>
            <person name="Dai P.F."/>
            <person name="Guo W.B."/>
            <person name="Han X.H."/>
            <person name="Huang E.J."/>
            <person name="Li L.F."/>
            <person name="Wei W."/>
            <person name="Gao Y.C."/>
            <person name="Liu J.Z."/>
            <person name="Shao H.Z."/>
            <person name="Wang X."/>
            <person name="Wang C.C."/>
            <person name="Yang T.C."/>
            <person name="Huo Q.B."/>
            <person name="Li W."/>
            <person name="Chen H.Y."/>
            <person name="Chen S.E."/>
            <person name="Zhou L.G."/>
            <person name="Ni X.B."/>
            <person name="Tian J.H."/>
            <person name="Sheng Y."/>
            <person name="Liu T."/>
            <person name="Pan Y.S."/>
            <person name="Xia L.Y."/>
            <person name="Li J."/>
            <person name="Zhao F."/>
            <person name="Cao W.C."/>
        </authorList>
    </citation>
    <scope>NUCLEOTIDE SEQUENCE</scope>
    <source>
        <strain evidence="1">Rsan-2018</strain>
    </source>
</reference>
<gene>
    <name evidence="1" type="ORF">HPB52_013334</name>
</gene>
<dbReference type="Proteomes" id="UP000821837">
    <property type="component" value="Chromosome 11"/>
</dbReference>
<protein>
    <submittedName>
        <fullName evidence="1">Uncharacterized protein</fullName>
    </submittedName>
</protein>
<dbReference type="AlphaFoldDB" id="A0A9D4QBB3"/>
<organism evidence="1 2">
    <name type="scientific">Rhipicephalus sanguineus</name>
    <name type="common">Brown dog tick</name>
    <name type="synonym">Ixodes sanguineus</name>
    <dbReference type="NCBI Taxonomy" id="34632"/>
    <lineage>
        <taxon>Eukaryota</taxon>
        <taxon>Metazoa</taxon>
        <taxon>Ecdysozoa</taxon>
        <taxon>Arthropoda</taxon>
        <taxon>Chelicerata</taxon>
        <taxon>Arachnida</taxon>
        <taxon>Acari</taxon>
        <taxon>Parasitiformes</taxon>
        <taxon>Ixodida</taxon>
        <taxon>Ixodoidea</taxon>
        <taxon>Ixodidae</taxon>
        <taxon>Rhipicephalinae</taxon>
        <taxon>Rhipicephalus</taxon>
        <taxon>Rhipicephalus</taxon>
    </lineage>
</organism>
<reference evidence="1" key="2">
    <citation type="submission" date="2021-09" db="EMBL/GenBank/DDBJ databases">
        <authorList>
            <person name="Jia N."/>
            <person name="Wang J."/>
            <person name="Shi W."/>
            <person name="Du L."/>
            <person name="Sun Y."/>
            <person name="Zhan W."/>
            <person name="Jiang J."/>
            <person name="Wang Q."/>
            <person name="Zhang B."/>
            <person name="Ji P."/>
            <person name="Sakyi L.B."/>
            <person name="Cui X."/>
            <person name="Yuan T."/>
            <person name="Jiang B."/>
            <person name="Yang W."/>
            <person name="Lam T.T.-Y."/>
            <person name="Chang Q."/>
            <person name="Ding S."/>
            <person name="Wang X."/>
            <person name="Zhu J."/>
            <person name="Ruan X."/>
            <person name="Zhao L."/>
            <person name="Wei J."/>
            <person name="Que T."/>
            <person name="Du C."/>
            <person name="Cheng J."/>
            <person name="Dai P."/>
            <person name="Han X."/>
            <person name="Huang E."/>
            <person name="Gao Y."/>
            <person name="Liu J."/>
            <person name="Shao H."/>
            <person name="Ye R."/>
            <person name="Li L."/>
            <person name="Wei W."/>
            <person name="Wang X."/>
            <person name="Wang C."/>
            <person name="Huo Q."/>
            <person name="Li W."/>
            <person name="Guo W."/>
            <person name="Chen H."/>
            <person name="Chen S."/>
            <person name="Zhou L."/>
            <person name="Zhou L."/>
            <person name="Ni X."/>
            <person name="Tian J."/>
            <person name="Zhou Y."/>
            <person name="Sheng Y."/>
            <person name="Liu T."/>
            <person name="Pan Y."/>
            <person name="Xia L."/>
            <person name="Li J."/>
            <person name="Zhao F."/>
            <person name="Cao W."/>
        </authorList>
    </citation>
    <scope>NUCLEOTIDE SEQUENCE</scope>
    <source>
        <strain evidence="1">Rsan-2018</strain>
        <tissue evidence="1">Larvae</tissue>
    </source>
</reference>
<evidence type="ECO:0000313" key="1">
    <source>
        <dbReference type="EMBL" id="KAH7972548.1"/>
    </source>
</evidence>
<name>A0A9D4QBB3_RHISA</name>
<sequence>MAYEMELVTSMEDNIGSALNIGSFGGRACIEVQGEDITPEEGEDWSASVKCIKQIMAGKESDLKKGTE</sequence>
<accession>A0A9D4QBB3</accession>
<evidence type="ECO:0000313" key="2">
    <source>
        <dbReference type="Proteomes" id="UP000821837"/>
    </source>
</evidence>
<proteinExistence type="predicted"/>
<comment type="caution">
    <text evidence="1">The sequence shown here is derived from an EMBL/GenBank/DDBJ whole genome shotgun (WGS) entry which is preliminary data.</text>
</comment>
<keyword evidence="2" id="KW-1185">Reference proteome</keyword>
<dbReference type="EMBL" id="JABSTV010001247">
    <property type="protein sequence ID" value="KAH7972548.1"/>
    <property type="molecule type" value="Genomic_DNA"/>
</dbReference>